<reference evidence="1" key="2">
    <citation type="journal article" date="2023" name="BMC Genomics">
        <title>Pest status, molecular evolution, and epigenetic factors derived from the genome assembly of Frankliniella fusca, a thysanopteran phytovirus vector.</title>
        <authorList>
            <person name="Catto M.A."/>
            <person name="Labadie P.E."/>
            <person name="Jacobson A.L."/>
            <person name="Kennedy G.G."/>
            <person name="Srinivasan R."/>
            <person name="Hunt B.G."/>
        </authorList>
    </citation>
    <scope>NUCLEOTIDE SEQUENCE</scope>
    <source>
        <strain evidence="1">PL_HMW_Pooled</strain>
    </source>
</reference>
<organism evidence="1 2">
    <name type="scientific">Frankliniella fusca</name>
    <dbReference type="NCBI Taxonomy" id="407009"/>
    <lineage>
        <taxon>Eukaryota</taxon>
        <taxon>Metazoa</taxon>
        <taxon>Ecdysozoa</taxon>
        <taxon>Arthropoda</taxon>
        <taxon>Hexapoda</taxon>
        <taxon>Insecta</taxon>
        <taxon>Pterygota</taxon>
        <taxon>Neoptera</taxon>
        <taxon>Paraneoptera</taxon>
        <taxon>Thysanoptera</taxon>
        <taxon>Terebrantia</taxon>
        <taxon>Thripoidea</taxon>
        <taxon>Thripidae</taxon>
        <taxon>Frankliniella</taxon>
    </lineage>
</organism>
<evidence type="ECO:0000313" key="2">
    <source>
        <dbReference type="Proteomes" id="UP001219518"/>
    </source>
</evidence>
<proteinExistence type="predicted"/>
<protein>
    <submittedName>
        <fullName evidence="1">Uncharacterized protein</fullName>
    </submittedName>
</protein>
<dbReference type="AlphaFoldDB" id="A0AAE1I483"/>
<name>A0AAE1I483_9NEOP</name>
<reference evidence="1" key="1">
    <citation type="submission" date="2021-07" db="EMBL/GenBank/DDBJ databases">
        <authorList>
            <person name="Catto M.A."/>
            <person name="Jacobson A."/>
            <person name="Kennedy G."/>
            <person name="Labadie P."/>
            <person name="Hunt B.G."/>
            <person name="Srinivasan R."/>
        </authorList>
    </citation>
    <scope>NUCLEOTIDE SEQUENCE</scope>
    <source>
        <strain evidence="1">PL_HMW_Pooled</strain>
        <tissue evidence="1">Head</tissue>
    </source>
</reference>
<sequence>MVKKLFELSGEKLCATAFMSGNAFFYILFLSKHAHIREFYTVIQNIVFHLWFVGKAGTKIQLLYALRVCGLTELCKYIEEKARFSFKNELFLGCDGMCKIKHISLESSHVDDNTWSTFSFENVCFSNRKQKNNLNVYFDFVLKLKPKVFHLSTKLTPEP</sequence>
<keyword evidence="2" id="KW-1185">Reference proteome</keyword>
<accession>A0AAE1I483</accession>
<gene>
    <name evidence="1" type="ORF">KUF71_017320</name>
</gene>
<evidence type="ECO:0000313" key="1">
    <source>
        <dbReference type="EMBL" id="KAK3933059.1"/>
    </source>
</evidence>
<dbReference type="EMBL" id="JAHWGI010001443">
    <property type="protein sequence ID" value="KAK3933059.1"/>
    <property type="molecule type" value="Genomic_DNA"/>
</dbReference>
<comment type="caution">
    <text evidence="1">The sequence shown here is derived from an EMBL/GenBank/DDBJ whole genome shotgun (WGS) entry which is preliminary data.</text>
</comment>
<feature type="non-terminal residue" evidence="1">
    <location>
        <position position="1"/>
    </location>
</feature>
<dbReference type="Proteomes" id="UP001219518">
    <property type="component" value="Unassembled WGS sequence"/>
</dbReference>